<dbReference type="NCBIfam" id="NF003807">
    <property type="entry name" value="PRK05395.1-4"/>
    <property type="match status" value="1"/>
</dbReference>
<dbReference type="EC" id="4.2.1.10" evidence="6 8"/>
<dbReference type="AlphaFoldDB" id="A0A916XE90"/>
<evidence type="ECO:0000256" key="6">
    <source>
        <dbReference type="ARBA" id="ARBA00012060"/>
    </source>
</evidence>
<comment type="pathway">
    <text evidence="3 8">Metabolic intermediate biosynthesis; chorismate biosynthesis; chorismate from D-erythrose 4-phosphate and phosphoenolpyruvate: step 3/7.</text>
</comment>
<proteinExistence type="inferred from homology"/>
<feature type="binding site" evidence="8 10">
    <location>
        <position position="108"/>
    </location>
    <ligand>
        <name>substrate</name>
    </ligand>
</feature>
<evidence type="ECO:0000256" key="8">
    <source>
        <dbReference type="HAMAP-Rule" id="MF_00169"/>
    </source>
</evidence>
<dbReference type="GO" id="GO:0009073">
    <property type="term" value="P:aromatic amino acid family biosynthetic process"/>
    <property type="evidence" value="ECO:0007669"/>
    <property type="project" value="UniProtKB-KW"/>
</dbReference>
<dbReference type="GO" id="GO:0009423">
    <property type="term" value="P:chorismate biosynthetic process"/>
    <property type="evidence" value="ECO:0007669"/>
    <property type="project" value="UniProtKB-UniRule"/>
</dbReference>
<dbReference type="PANTHER" id="PTHR21272:SF3">
    <property type="entry name" value="CATABOLIC 3-DEHYDROQUINASE"/>
    <property type="match status" value="1"/>
</dbReference>
<feature type="binding site" evidence="8 10">
    <location>
        <begin position="98"/>
        <end position="99"/>
    </location>
    <ligand>
        <name>substrate</name>
    </ligand>
</feature>
<dbReference type="NCBIfam" id="NF003805">
    <property type="entry name" value="PRK05395.1-2"/>
    <property type="match status" value="1"/>
</dbReference>
<evidence type="ECO:0000256" key="5">
    <source>
        <dbReference type="ARBA" id="ARBA00011193"/>
    </source>
</evidence>
<keyword evidence="13" id="KW-1185">Reference proteome</keyword>
<evidence type="ECO:0000256" key="3">
    <source>
        <dbReference type="ARBA" id="ARBA00004902"/>
    </source>
</evidence>
<dbReference type="PANTHER" id="PTHR21272">
    <property type="entry name" value="CATABOLIC 3-DEHYDROQUINASE"/>
    <property type="match status" value="1"/>
</dbReference>
<name>A0A916XE90_9SPHI</name>
<comment type="caution">
    <text evidence="12">The sequence shown here is derived from an EMBL/GenBank/DDBJ whole genome shotgun (WGS) entry which is preliminary data.</text>
</comment>
<dbReference type="InterPro" id="IPR018509">
    <property type="entry name" value="DHquinase_II_CS"/>
</dbReference>
<dbReference type="InterPro" id="IPR001874">
    <property type="entry name" value="DHquinase_II"/>
</dbReference>
<evidence type="ECO:0000313" key="13">
    <source>
        <dbReference type="Proteomes" id="UP000651668"/>
    </source>
</evidence>
<keyword evidence="8" id="KW-0028">Amino-acid biosynthesis</keyword>
<dbReference type="GO" id="GO:0003855">
    <property type="term" value="F:3-dehydroquinate dehydratase activity"/>
    <property type="evidence" value="ECO:0007669"/>
    <property type="project" value="UniProtKB-UniRule"/>
</dbReference>
<keyword evidence="7 8" id="KW-0456">Lyase</keyword>
<protein>
    <recommendedName>
        <fullName evidence="6 8">3-dehydroquinate dehydratase</fullName>
        <shortName evidence="8">3-dehydroquinase</shortName>
        <ecNumber evidence="6 8">4.2.1.10</ecNumber>
    </recommendedName>
    <alternativeName>
        <fullName evidence="8">Type II DHQase</fullName>
    </alternativeName>
</protein>
<evidence type="ECO:0000256" key="9">
    <source>
        <dbReference type="PIRSR" id="PIRSR001399-1"/>
    </source>
</evidence>
<reference evidence="12" key="1">
    <citation type="journal article" date="2014" name="Int. J. Syst. Evol. Microbiol.">
        <title>Complete genome sequence of Corynebacterium casei LMG S-19264T (=DSM 44701T), isolated from a smear-ripened cheese.</title>
        <authorList>
            <consortium name="US DOE Joint Genome Institute (JGI-PGF)"/>
            <person name="Walter F."/>
            <person name="Albersmeier A."/>
            <person name="Kalinowski J."/>
            <person name="Ruckert C."/>
        </authorList>
    </citation>
    <scope>NUCLEOTIDE SEQUENCE</scope>
    <source>
        <strain evidence="12">CGMCC 1.15343</strain>
    </source>
</reference>
<dbReference type="Gene3D" id="3.40.50.9100">
    <property type="entry name" value="Dehydroquinase, class II"/>
    <property type="match status" value="1"/>
</dbReference>
<keyword evidence="8" id="KW-0057">Aromatic amino acid biosynthesis</keyword>
<comment type="subunit">
    <text evidence="5 8">Homododecamer.</text>
</comment>
<dbReference type="EMBL" id="BMIL01000006">
    <property type="protein sequence ID" value="GGC67197.1"/>
    <property type="molecule type" value="Genomic_DNA"/>
</dbReference>
<dbReference type="GO" id="GO:0008652">
    <property type="term" value="P:amino acid biosynthetic process"/>
    <property type="evidence" value="ECO:0007669"/>
    <property type="project" value="UniProtKB-KW"/>
</dbReference>
<feature type="site" description="Transition state stabilizer" evidence="8 11">
    <location>
        <position position="17"/>
    </location>
</feature>
<dbReference type="SUPFAM" id="SSF52304">
    <property type="entry name" value="Type II 3-dehydroquinate dehydratase"/>
    <property type="match status" value="1"/>
</dbReference>
<evidence type="ECO:0000256" key="2">
    <source>
        <dbReference type="ARBA" id="ARBA00003924"/>
    </source>
</evidence>
<accession>A0A916XE90</accession>
<feature type="active site" description="Proton acceptor" evidence="8 9">
    <location>
        <position position="22"/>
    </location>
</feature>
<dbReference type="InterPro" id="IPR036441">
    <property type="entry name" value="DHquinase_II_sf"/>
</dbReference>
<feature type="binding site" evidence="8 10">
    <location>
        <position position="77"/>
    </location>
    <ligand>
        <name>substrate</name>
    </ligand>
</feature>
<reference evidence="12" key="2">
    <citation type="submission" date="2020-09" db="EMBL/GenBank/DDBJ databases">
        <authorList>
            <person name="Sun Q."/>
            <person name="Zhou Y."/>
        </authorList>
    </citation>
    <scope>NUCLEOTIDE SEQUENCE</scope>
    <source>
        <strain evidence="12">CGMCC 1.15343</strain>
    </source>
</reference>
<dbReference type="NCBIfam" id="NF003806">
    <property type="entry name" value="PRK05395.1-3"/>
    <property type="match status" value="1"/>
</dbReference>
<dbReference type="Proteomes" id="UP000651668">
    <property type="component" value="Unassembled WGS sequence"/>
</dbReference>
<dbReference type="PIRSF" id="PIRSF001399">
    <property type="entry name" value="DHquinase_II"/>
    <property type="match status" value="1"/>
</dbReference>
<evidence type="ECO:0000256" key="10">
    <source>
        <dbReference type="PIRSR" id="PIRSR001399-2"/>
    </source>
</evidence>
<organism evidence="12 13">
    <name type="scientific">Pedobacter quisquiliarum</name>
    <dbReference type="NCBI Taxonomy" id="1834438"/>
    <lineage>
        <taxon>Bacteria</taxon>
        <taxon>Pseudomonadati</taxon>
        <taxon>Bacteroidota</taxon>
        <taxon>Sphingobacteriia</taxon>
        <taxon>Sphingobacteriales</taxon>
        <taxon>Sphingobacteriaceae</taxon>
        <taxon>Pedobacter</taxon>
    </lineage>
</organism>
<dbReference type="NCBIfam" id="TIGR01088">
    <property type="entry name" value="aroQ"/>
    <property type="match status" value="1"/>
</dbReference>
<dbReference type="HAMAP" id="MF_00169">
    <property type="entry name" value="AroQ"/>
    <property type="match status" value="1"/>
</dbReference>
<dbReference type="Pfam" id="PF01220">
    <property type="entry name" value="DHquinase_II"/>
    <property type="match status" value="1"/>
</dbReference>
<dbReference type="PROSITE" id="PS01029">
    <property type="entry name" value="DEHYDROQUINASE_II"/>
    <property type="match status" value="1"/>
</dbReference>
<sequence>MKIQIINGPNLNLLGLREPSIYGNQGFESYLEQLRQTFGDISIDYYQSNVEGELINKIHEVGFSYDGIILNAGGYTHTSVALSDAIAAVKTPVVEVHISNIYAREEYRHTSLTGKNCKGVLTGFGMDGYRMAITSFLQDQSGS</sequence>
<evidence type="ECO:0000256" key="1">
    <source>
        <dbReference type="ARBA" id="ARBA00001864"/>
    </source>
</evidence>
<gene>
    <name evidence="8 12" type="primary">aroQ</name>
    <name evidence="12" type="ORF">GCM10011387_20780</name>
</gene>
<evidence type="ECO:0000256" key="7">
    <source>
        <dbReference type="ARBA" id="ARBA00023239"/>
    </source>
</evidence>
<evidence type="ECO:0000256" key="11">
    <source>
        <dbReference type="PIRSR" id="PIRSR001399-3"/>
    </source>
</evidence>
<dbReference type="CDD" id="cd00466">
    <property type="entry name" value="DHQase_II"/>
    <property type="match status" value="1"/>
</dbReference>
<dbReference type="RefSeq" id="WP_188626832.1">
    <property type="nucleotide sequence ID" value="NZ_BMIL01000006.1"/>
</dbReference>
<feature type="active site" description="Proton donor" evidence="8 9">
    <location>
        <position position="97"/>
    </location>
</feature>
<comment type="similarity">
    <text evidence="4 8">Belongs to the type-II 3-dehydroquinase family.</text>
</comment>
<feature type="binding site" evidence="8 10">
    <location>
        <position position="84"/>
    </location>
    <ligand>
        <name>substrate</name>
    </ligand>
</feature>
<dbReference type="GO" id="GO:0019631">
    <property type="term" value="P:quinate catabolic process"/>
    <property type="evidence" value="ECO:0007669"/>
    <property type="project" value="TreeGrafter"/>
</dbReference>
<evidence type="ECO:0000313" key="12">
    <source>
        <dbReference type="EMBL" id="GGC67197.1"/>
    </source>
</evidence>
<comment type="function">
    <text evidence="2 8">Catalyzes a trans-dehydration via an enolate intermediate.</text>
</comment>
<evidence type="ECO:0000256" key="4">
    <source>
        <dbReference type="ARBA" id="ARBA00011037"/>
    </source>
</evidence>
<feature type="binding site" evidence="8 10">
    <location>
        <position position="71"/>
    </location>
    <ligand>
        <name>substrate</name>
    </ligand>
</feature>
<comment type="catalytic activity">
    <reaction evidence="1 8">
        <text>3-dehydroquinate = 3-dehydroshikimate + H2O</text>
        <dbReference type="Rhea" id="RHEA:21096"/>
        <dbReference type="ChEBI" id="CHEBI:15377"/>
        <dbReference type="ChEBI" id="CHEBI:16630"/>
        <dbReference type="ChEBI" id="CHEBI:32364"/>
        <dbReference type="EC" id="4.2.1.10"/>
    </reaction>
</comment>